<accession>A0A4Q9Q739</accession>
<proteinExistence type="predicted"/>
<organism evidence="2 3">
    <name type="scientific">Dichomitus squalens</name>
    <dbReference type="NCBI Taxonomy" id="114155"/>
    <lineage>
        <taxon>Eukaryota</taxon>
        <taxon>Fungi</taxon>
        <taxon>Dikarya</taxon>
        <taxon>Basidiomycota</taxon>
        <taxon>Agaricomycotina</taxon>
        <taxon>Agaricomycetes</taxon>
        <taxon>Polyporales</taxon>
        <taxon>Polyporaceae</taxon>
        <taxon>Dichomitus</taxon>
    </lineage>
</organism>
<dbReference type="AlphaFoldDB" id="A0A4Q9Q739"/>
<reference evidence="2 3" key="1">
    <citation type="submission" date="2019-01" db="EMBL/GenBank/DDBJ databases">
        <title>Draft genome sequences of three monokaryotic isolates of the white-rot basidiomycete fungus Dichomitus squalens.</title>
        <authorList>
            <consortium name="DOE Joint Genome Institute"/>
            <person name="Lopez S.C."/>
            <person name="Andreopoulos B."/>
            <person name="Pangilinan J."/>
            <person name="Lipzen A."/>
            <person name="Riley R."/>
            <person name="Ahrendt S."/>
            <person name="Ng V."/>
            <person name="Barry K."/>
            <person name="Daum C."/>
            <person name="Grigoriev I.V."/>
            <person name="Hilden K.S."/>
            <person name="Makela M.R."/>
            <person name="de Vries R.P."/>
        </authorList>
    </citation>
    <scope>NUCLEOTIDE SEQUENCE [LARGE SCALE GENOMIC DNA]</scope>
    <source>
        <strain evidence="2 3">CBS 464.89</strain>
    </source>
</reference>
<sequence>MPVTRNHMGSGAYVIQGDDRRIRTLPRARHPLHAANSPTAVKVSSAPHLVSQPCQWFKNPHLCTLNSGRTANDGIGRALRKLRGTTESVSPPLSRATGGPSSSQEGE</sequence>
<feature type="region of interest" description="Disordered" evidence="1">
    <location>
        <begin position="82"/>
        <end position="107"/>
    </location>
</feature>
<evidence type="ECO:0000256" key="1">
    <source>
        <dbReference type="SAM" id="MobiDB-lite"/>
    </source>
</evidence>
<evidence type="ECO:0000313" key="2">
    <source>
        <dbReference type="EMBL" id="TBU63327.1"/>
    </source>
</evidence>
<keyword evidence="3" id="KW-1185">Reference proteome</keyword>
<protein>
    <submittedName>
        <fullName evidence="2">Uncharacterized protein</fullName>
    </submittedName>
</protein>
<evidence type="ECO:0000313" key="3">
    <source>
        <dbReference type="Proteomes" id="UP000292082"/>
    </source>
</evidence>
<gene>
    <name evidence="2" type="ORF">BD310DRAFT_917229</name>
</gene>
<dbReference type="Proteomes" id="UP000292082">
    <property type="component" value="Unassembled WGS sequence"/>
</dbReference>
<name>A0A4Q9Q739_9APHY</name>
<dbReference type="EMBL" id="ML145090">
    <property type="protein sequence ID" value="TBU63327.1"/>
    <property type="molecule type" value="Genomic_DNA"/>
</dbReference>